<gene>
    <name evidence="1" type="ORF">PsorP6_011163</name>
</gene>
<accession>A0ACC0VXF5</accession>
<organism evidence="1 2">
    <name type="scientific">Peronosclerospora sorghi</name>
    <dbReference type="NCBI Taxonomy" id="230839"/>
    <lineage>
        <taxon>Eukaryota</taxon>
        <taxon>Sar</taxon>
        <taxon>Stramenopiles</taxon>
        <taxon>Oomycota</taxon>
        <taxon>Peronosporomycetes</taxon>
        <taxon>Peronosporales</taxon>
        <taxon>Peronosporaceae</taxon>
        <taxon>Peronosclerospora</taxon>
    </lineage>
</organism>
<reference evidence="1 2" key="1">
    <citation type="journal article" date="2022" name="bioRxiv">
        <title>The genome of the oomycete Peronosclerospora sorghi, a cosmopolitan pathogen of maize and sorghum, is inflated with dispersed pseudogenes.</title>
        <authorList>
            <person name="Fletcher K."/>
            <person name="Martin F."/>
            <person name="Isakeit T."/>
            <person name="Cavanaugh K."/>
            <person name="Magill C."/>
            <person name="Michelmore R."/>
        </authorList>
    </citation>
    <scope>NUCLEOTIDE SEQUENCE [LARGE SCALE GENOMIC DNA]</scope>
    <source>
        <strain evidence="1">P6</strain>
    </source>
</reference>
<keyword evidence="2" id="KW-1185">Reference proteome</keyword>
<dbReference type="EMBL" id="CM047585">
    <property type="protein sequence ID" value="KAI9910952.1"/>
    <property type="molecule type" value="Genomic_DNA"/>
</dbReference>
<evidence type="ECO:0000313" key="1">
    <source>
        <dbReference type="EMBL" id="KAI9910952.1"/>
    </source>
</evidence>
<dbReference type="Proteomes" id="UP001163321">
    <property type="component" value="Chromosome 6"/>
</dbReference>
<name>A0ACC0VXF5_9STRA</name>
<comment type="caution">
    <text evidence="1">The sequence shown here is derived from an EMBL/GenBank/DDBJ whole genome shotgun (WGS) entry which is preliminary data.</text>
</comment>
<protein>
    <submittedName>
        <fullName evidence="1">Uncharacterized protein</fullName>
    </submittedName>
</protein>
<sequence length="131" mass="14709">MGHQHGIANEQEGGTLQEVDICRGSSELHTEQTAEAELVEKIEQLKVALLRKNEEAKHNERQLEVCSEKLLSIRGESAPTIQSRQRHTMVSSRSKLRLTPAVLEAMDQKDGFPRRDFDTYTSSNVSSISGY</sequence>
<proteinExistence type="predicted"/>
<evidence type="ECO:0000313" key="2">
    <source>
        <dbReference type="Proteomes" id="UP001163321"/>
    </source>
</evidence>